<evidence type="ECO:0000313" key="2">
    <source>
        <dbReference type="Proteomes" id="UP000189941"/>
    </source>
</evidence>
<dbReference type="AlphaFoldDB" id="A0A1T4N1C6"/>
<dbReference type="STRING" id="1121925.SAMN02746011_01617"/>
<name>A0A1T4N1C6_9LACT</name>
<dbReference type="RefSeq" id="WP_078756321.1">
    <property type="nucleotide sequence ID" value="NZ_FUWO01000015.1"/>
</dbReference>
<evidence type="ECO:0000313" key="1">
    <source>
        <dbReference type="EMBL" id="SJZ72941.1"/>
    </source>
</evidence>
<accession>A0A1T4N1C6</accession>
<protein>
    <submittedName>
        <fullName evidence="1">Uncharacterized protein</fullName>
    </submittedName>
</protein>
<organism evidence="1 2">
    <name type="scientific">Globicatella sulfidifaciens DSM 15739</name>
    <dbReference type="NCBI Taxonomy" id="1121925"/>
    <lineage>
        <taxon>Bacteria</taxon>
        <taxon>Bacillati</taxon>
        <taxon>Bacillota</taxon>
        <taxon>Bacilli</taxon>
        <taxon>Lactobacillales</taxon>
        <taxon>Aerococcaceae</taxon>
        <taxon>Globicatella</taxon>
    </lineage>
</organism>
<gene>
    <name evidence="1" type="ORF">SAMN02746011_01617</name>
</gene>
<keyword evidence="2" id="KW-1185">Reference proteome</keyword>
<dbReference type="Proteomes" id="UP000189941">
    <property type="component" value="Unassembled WGS sequence"/>
</dbReference>
<dbReference type="OrthoDB" id="1395829at2"/>
<dbReference type="EMBL" id="FUWO01000015">
    <property type="protein sequence ID" value="SJZ72941.1"/>
    <property type="molecule type" value="Genomic_DNA"/>
</dbReference>
<reference evidence="2" key="1">
    <citation type="submission" date="2017-02" db="EMBL/GenBank/DDBJ databases">
        <authorList>
            <person name="Varghese N."/>
            <person name="Submissions S."/>
        </authorList>
    </citation>
    <scope>NUCLEOTIDE SEQUENCE [LARGE SCALE GENOMIC DNA]</scope>
    <source>
        <strain evidence="2">DSM 15739</strain>
    </source>
</reference>
<sequence>MFDQSLEEFRSTVVQDGGISERTIREIIQNSMDAKNDQINEPVIVNLSISKVAKKDLPGIDELFSRIKELKPGNSYSKETVDHMKLQEDLKEVLVLTACDSNTKGLSGVDTIDGGTYAIYAYNKGVHGKVENTQLEDTRGGSHVIINQSSRYHSIIS</sequence>
<proteinExistence type="predicted"/>